<evidence type="ECO:0008006" key="4">
    <source>
        <dbReference type="Google" id="ProtNLM"/>
    </source>
</evidence>
<keyword evidence="1" id="KW-0732">Signal</keyword>
<gene>
    <name evidence="2" type="ORF">CLV48_10168</name>
</gene>
<dbReference type="RefSeq" id="WP_130276920.1">
    <property type="nucleotide sequence ID" value="NZ_PYGF01000001.1"/>
</dbReference>
<dbReference type="InterPro" id="IPR048910">
    <property type="entry name" value="Bflower_2"/>
</dbReference>
<keyword evidence="3" id="KW-1185">Reference proteome</keyword>
<evidence type="ECO:0000256" key="1">
    <source>
        <dbReference type="SAM" id="SignalP"/>
    </source>
</evidence>
<proteinExistence type="predicted"/>
<reference evidence="2 3" key="1">
    <citation type="submission" date="2018-03" db="EMBL/GenBank/DDBJ databases">
        <title>Genomic Encyclopedia of Archaeal and Bacterial Type Strains, Phase II (KMG-II): from individual species to whole genera.</title>
        <authorList>
            <person name="Goeker M."/>
        </authorList>
    </citation>
    <scope>NUCLEOTIDE SEQUENCE [LARGE SCALE GENOMIC DNA]</scope>
    <source>
        <strain evidence="2 3">DSM 28057</strain>
    </source>
</reference>
<evidence type="ECO:0000313" key="2">
    <source>
        <dbReference type="EMBL" id="PSL07140.1"/>
    </source>
</evidence>
<dbReference type="Proteomes" id="UP000240708">
    <property type="component" value="Unassembled WGS sequence"/>
</dbReference>
<feature type="signal peptide" evidence="1">
    <location>
        <begin position="1"/>
        <end position="24"/>
    </location>
</feature>
<dbReference type="AlphaFoldDB" id="A0A2P8ECG6"/>
<name>A0A2P8ECG6_9BACT</name>
<evidence type="ECO:0000313" key="3">
    <source>
        <dbReference type="Proteomes" id="UP000240708"/>
    </source>
</evidence>
<sequence>MKKNIIFTIAFLGGMLLAAHGLLAQPSSKTEQRLIHINGKGEVSDDRGTKLGYISKEDIVFNNQNQKLGFIKNGKVYDAEGNPLGKAKKDGRYYNNDGVFILSTKTMGDKCEILDPEGHKKGTVHKNYKLHACAAHCFFLEQEMKKEEDK</sequence>
<comment type="caution">
    <text evidence="2">The sequence shown here is derived from an EMBL/GenBank/DDBJ whole genome shotgun (WGS) entry which is preliminary data.</text>
</comment>
<dbReference type="Pfam" id="PF21785">
    <property type="entry name" value="Bflower_2"/>
    <property type="match status" value="1"/>
</dbReference>
<organism evidence="2 3">
    <name type="scientific">Cecembia rubra</name>
    <dbReference type="NCBI Taxonomy" id="1485585"/>
    <lineage>
        <taxon>Bacteria</taxon>
        <taxon>Pseudomonadati</taxon>
        <taxon>Bacteroidota</taxon>
        <taxon>Cytophagia</taxon>
        <taxon>Cytophagales</taxon>
        <taxon>Cyclobacteriaceae</taxon>
        <taxon>Cecembia</taxon>
    </lineage>
</organism>
<protein>
    <recommendedName>
        <fullName evidence="4">WG repeat protein</fullName>
    </recommendedName>
</protein>
<dbReference type="EMBL" id="PYGF01000001">
    <property type="protein sequence ID" value="PSL07140.1"/>
    <property type="molecule type" value="Genomic_DNA"/>
</dbReference>
<feature type="chain" id="PRO_5015176980" description="WG repeat protein" evidence="1">
    <location>
        <begin position="25"/>
        <end position="150"/>
    </location>
</feature>
<dbReference type="OrthoDB" id="1409548at2"/>
<accession>A0A2P8ECG6</accession>